<feature type="region of interest" description="Disordered" evidence="1">
    <location>
        <begin position="354"/>
        <end position="376"/>
    </location>
</feature>
<keyword evidence="3" id="KW-1185">Reference proteome</keyword>
<evidence type="ECO:0000313" key="2">
    <source>
        <dbReference type="EMBL" id="ORW04508.1"/>
    </source>
</evidence>
<comment type="caution">
    <text evidence="2">The sequence shown here is derived from an EMBL/GenBank/DDBJ whole genome shotgun (WGS) entry which is preliminary data.</text>
</comment>
<dbReference type="PANTHER" id="PTHR48228:SF5">
    <property type="entry name" value="ALPHA-METHYLACYL-COA RACEMASE"/>
    <property type="match status" value="1"/>
</dbReference>
<dbReference type="Pfam" id="PF02515">
    <property type="entry name" value="CoA_transf_3"/>
    <property type="match status" value="1"/>
</dbReference>
<sequence length="392" mass="40200">MVGVDAAAADWAGSGLAYLTGPPDGPPDFSRAAVLTQARRVAAEIAELTGVEVDVATVLAGRAALRGLTRQGSMSAGGATRLLPTADGWCAIALPRPEDIEALPALLESDTIRADYWQALTHWAATRSTHNVITRAQLLDIAAAGLGEAGPAAPMVRRIGDPIPRGDLDGLLVADLSSLWAGPLCTQLLARAGAVVVKVESPARPDGTRRGEPAFFDWMNFGKLSYAVDFDDEALRELLTAADVVVEGSRPAALRRRRLSVDDVPARAGRIWLRIGGYAGQPDRAAFGDDAAVGGGLVGEGPVFCGDAIADPLAGLEAARAVAQSLGRGGGELIEVSMAQVAAGYAALPQSPPCHAPVAAPQPPPPNPSASPLGADNAAVEHIVAEKLGAPC</sequence>
<dbReference type="PANTHER" id="PTHR48228">
    <property type="entry name" value="SUCCINYL-COA--D-CITRAMALATE COA-TRANSFERASE"/>
    <property type="match status" value="1"/>
</dbReference>
<protein>
    <submittedName>
        <fullName evidence="2">Acyl-CoA transferase</fullName>
    </submittedName>
</protein>
<reference evidence="2 3" key="1">
    <citation type="submission" date="2016-01" db="EMBL/GenBank/DDBJ databases">
        <title>The new phylogeny of the genus Mycobacterium.</title>
        <authorList>
            <person name="Tarcisio F."/>
            <person name="Conor M."/>
            <person name="Antonella G."/>
            <person name="Elisabetta G."/>
            <person name="Giulia F.S."/>
            <person name="Sara T."/>
            <person name="Anna F."/>
            <person name="Clotilde B."/>
            <person name="Roberto B."/>
            <person name="Veronica D.S."/>
            <person name="Fabio R."/>
            <person name="Monica P."/>
            <person name="Olivier J."/>
            <person name="Enrico T."/>
            <person name="Nicola S."/>
        </authorList>
    </citation>
    <scope>NUCLEOTIDE SEQUENCE [LARGE SCALE GENOMIC DNA]</scope>
    <source>
        <strain evidence="2 3">DSM 45166</strain>
    </source>
</reference>
<dbReference type="Gene3D" id="3.40.50.10540">
    <property type="entry name" value="Crotonobetainyl-coa:carnitine coa-transferase, domain 1"/>
    <property type="match status" value="1"/>
</dbReference>
<dbReference type="GO" id="GO:0016740">
    <property type="term" value="F:transferase activity"/>
    <property type="evidence" value="ECO:0007669"/>
    <property type="project" value="UniProtKB-KW"/>
</dbReference>
<evidence type="ECO:0000256" key="1">
    <source>
        <dbReference type="SAM" id="MobiDB-lite"/>
    </source>
</evidence>
<dbReference type="OrthoDB" id="4909260at2"/>
<dbReference type="AlphaFoldDB" id="A0A1X1Y081"/>
<dbReference type="InterPro" id="IPR050509">
    <property type="entry name" value="CoA-transferase_III"/>
</dbReference>
<dbReference type="InterPro" id="IPR023606">
    <property type="entry name" value="CoA-Trfase_III_dom_1_sf"/>
</dbReference>
<gene>
    <name evidence="2" type="ORF">AWC14_00195</name>
</gene>
<evidence type="ECO:0000313" key="3">
    <source>
        <dbReference type="Proteomes" id="UP000193487"/>
    </source>
</evidence>
<organism evidence="2 3">
    <name type="scientific">Mycobacterium kyorinense</name>
    <dbReference type="NCBI Taxonomy" id="487514"/>
    <lineage>
        <taxon>Bacteria</taxon>
        <taxon>Bacillati</taxon>
        <taxon>Actinomycetota</taxon>
        <taxon>Actinomycetes</taxon>
        <taxon>Mycobacteriales</taxon>
        <taxon>Mycobacteriaceae</taxon>
        <taxon>Mycobacterium</taxon>
    </lineage>
</organism>
<dbReference type="InterPro" id="IPR003673">
    <property type="entry name" value="CoA-Trfase_fam_III"/>
</dbReference>
<dbReference type="SUPFAM" id="SSF89796">
    <property type="entry name" value="CoA-transferase family III (CaiB/BaiF)"/>
    <property type="match status" value="2"/>
</dbReference>
<feature type="compositionally biased region" description="Pro residues" evidence="1">
    <location>
        <begin position="354"/>
        <end position="369"/>
    </location>
</feature>
<keyword evidence="2" id="KW-0808">Transferase</keyword>
<dbReference type="RefSeq" id="WP_045377928.1">
    <property type="nucleotide sequence ID" value="NZ_BBKA01000046.1"/>
</dbReference>
<name>A0A1X1Y081_9MYCO</name>
<accession>A0A1X1Y081</accession>
<proteinExistence type="predicted"/>
<dbReference type="EMBL" id="LQPE01000104">
    <property type="protein sequence ID" value="ORW04508.1"/>
    <property type="molecule type" value="Genomic_DNA"/>
</dbReference>
<dbReference type="Proteomes" id="UP000193487">
    <property type="component" value="Unassembled WGS sequence"/>
</dbReference>